<comment type="caution">
    <text evidence="2">The sequence shown here is derived from an EMBL/GenBank/DDBJ whole genome shotgun (WGS) entry which is preliminary data.</text>
</comment>
<keyword evidence="1" id="KW-0812">Transmembrane</keyword>
<feature type="transmembrane region" description="Helical" evidence="1">
    <location>
        <begin position="6"/>
        <end position="26"/>
    </location>
</feature>
<keyword evidence="1" id="KW-1133">Transmembrane helix</keyword>
<dbReference type="EMBL" id="BARV01008818">
    <property type="protein sequence ID" value="GAI08613.1"/>
    <property type="molecule type" value="Genomic_DNA"/>
</dbReference>
<protein>
    <submittedName>
        <fullName evidence="2">Uncharacterized protein</fullName>
    </submittedName>
</protein>
<sequence length="61" mass="6976">MNKKLLYFLLVIGLAVVGMWIGSYYMSPEEIIEAQKVEPIPYSAEGKISIISVYDNYYINP</sequence>
<keyword evidence="1" id="KW-0472">Membrane</keyword>
<reference evidence="2" key="1">
    <citation type="journal article" date="2014" name="Front. Microbiol.">
        <title>High frequency of phylogenetically diverse reductive dehalogenase-homologous genes in deep subseafloor sedimentary metagenomes.</title>
        <authorList>
            <person name="Kawai M."/>
            <person name="Futagami T."/>
            <person name="Toyoda A."/>
            <person name="Takaki Y."/>
            <person name="Nishi S."/>
            <person name="Hori S."/>
            <person name="Arai W."/>
            <person name="Tsubouchi T."/>
            <person name="Morono Y."/>
            <person name="Uchiyama I."/>
            <person name="Ito T."/>
            <person name="Fujiyama A."/>
            <person name="Inagaki F."/>
            <person name="Takami H."/>
        </authorList>
    </citation>
    <scope>NUCLEOTIDE SEQUENCE</scope>
    <source>
        <strain evidence="2">Expedition CK06-06</strain>
    </source>
</reference>
<proteinExistence type="predicted"/>
<evidence type="ECO:0000256" key="1">
    <source>
        <dbReference type="SAM" id="Phobius"/>
    </source>
</evidence>
<accession>X1KPK0</accession>
<gene>
    <name evidence="2" type="ORF">S06H3_17606</name>
</gene>
<evidence type="ECO:0000313" key="2">
    <source>
        <dbReference type="EMBL" id="GAI08613.1"/>
    </source>
</evidence>
<organism evidence="2">
    <name type="scientific">marine sediment metagenome</name>
    <dbReference type="NCBI Taxonomy" id="412755"/>
    <lineage>
        <taxon>unclassified sequences</taxon>
        <taxon>metagenomes</taxon>
        <taxon>ecological metagenomes</taxon>
    </lineage>
</organism>
<dbReference type="AlphaFoldDB" id="X1KPK0"/>
<feature type="non-terminal residue" evidence="2">
    <location>
        <position position="61"/>
    </location>
</feature>
<name>X1KPK0_9ZZZZ</name>